<dbReference type="InterPro" id="IPR000073">
    <property type="entry name" value="AB_hydrolase_1"/>
</dbReference>
<dbReference type="InterPro" id="IPR029058">
    <property type="entry name" value="AB_hydrolase_fold"/>
</dbReference>
<keyword evidence="4" id="KW-1185">Reference proteome</keyword>
<accession>A0A1I7NEV2</accession>
<dbReference type="AlphaFoldDB" id="A0A1I7NEV2"/>
<dbReference type="Pfam" id="PF00561">
    <property type="entry name" value="Abhydrolase_1"/>
    <property type="match status" value="1"/>
</dbReference>
<evidence type="ECO:0000256" key="1">
    <source>
        <dbReference type="ARBA" id="ARBA00022801"/>
    </source>
</evidence>
<dbReference type="Gene3D" id="3.40.50.1820">
    <property type="entry name" value="alpha/beta hydrolase"/>
    <property type="match status" value="1"/>
</dbReference>
<dbReference type="PRINTS" id="PR00111">
    <property type="entry name" value="ABHYDROLASE"/>
</dbReference>
<dbReference type="PANTHER" id="PTHR43329">
    <property type="entry name" value="EPOXIDE HYDROLASE"/>
    <property type="match status" value="1"/>
</dbReference>
<organism evidence="3 4">
    <name type="scientific">Hyphomicrobium facile</name>
    <dbReference type="NCBI Taxonomy" id="51670"/>
    <lineage>
        <taxon>Bacteria</taxon>
        <taxon>Pseudomonadati</taxon>
        <taxon>Pseudomonadota</taxon>
        <taxon>Alphaproteobacteria</taxon>
        <taxon>Hyphomicrobiales</taxon>
        <taxon>Hyphomicrobiaceae</taxon>
        <taxon>Hyphomicrobium</taxon>
    </lineage>
</organism>
<evidence type="ECO:0000259" key="2">
    <source>
        <dbReference type="Pfam" id="PF00561"/>
    </source>
</evidence>
<gene>
    <name evidence="3" type="ORF">SAMN04488557_1871</name>
</gene>
<evidence type="ECO:0000313" key="3">
    <source>
        <dbReference type="EMBL" id="SFV33191.1"/>
    </source>
</evidence>
<dbReference type="InterPro" id="IPR000639">
    <property type="entry name" value="Epox_hydrolase-like"/>
</dbReference>
<protein>
    <submittedName>
        <fullName evidence="3">Haloacetate dehalogenase</fullName>
    </submittedName>
</protein>
<keyword evidence="1" id="KW-0378">Hydrolase</keyword>
<dbReference type="STRING" id="51670.SAMN04488557_1871"/>
<dbReference type="OrthoDB" id="9812774at2"/>
<dbReference type="EMBL" id="FPCH01000002">
    <property type="protein sequence ID" value="SFV33191.1"/>
    <property type="molecule type" value="Genomic_DNA"/>
</dbReference>
<dbReference type="RefSeq" id="WP_092867315.1">
    <property type="nucleotide sequence ID" value="NZ_FPCH01000002.1"/>
</dbReference>
<dbReference type="Proteomes" id="UP000199423">
    <property type="component" value="Unassembled WGS sequence"/>
</dbReference>
<name>A0A1I7NEV2_9HYPH</name>
<dbReference type="SUPFAM" id="SSF53474">
    <property type="entry name" value="alpha/beta-Hydrolases"/>
    <property type="match status" value="1"/>
</dbReference>
<dbReference type="GO" id="GO:0016787">
    <property type="term" value="F:hydrolase activity"/>
    <property type="evidence" value="ECO:0007669"/>
    <property type="project" value="UniProtKB-KW"/>
</dbReference>
<sequence>MFDGFKSELIDVGDDVKIFARSKGSGPPLLLLHGYPQTHVCWHKIAEPLADRFTVVATDLRGYGASSRPVEGPNHLNYSKRAMAVDQVRAMSALGFERFYLAGHDRGGRVAHRLALDHPERVLRLAVLDIAPTATMYANSNRDFAEAYYHWFFLIQPFDLPERLIGAEAEFYLRRTLSSWCKTDGAITDEAMAAYVAAFTAPGAVHAACEDYRAAATIDLEHDRSDDLASHRIMAPMLVLWGSRGTVGRQFDVLACWREKTRGLLQGEALDCGHFVPEEAPQATLAAFLQFFAD</sequence>
<feature type="domain" description="AB hydrolase-1" evidence="2">
    <location>
        <begin position="27"/>
        <end position="281"/>
    </location>
</feature>
<reference evidence="4" key="1">
    <citation type="submission" date="2016-10" db="EMBL/GenBank/DDBJ databases">
        <authorList>
            <person name="Varghese N."/>
            <person name="Submissions S."/>
        </authorList>
    </citation>
    <scope>NUCLEOTIDE SEQUENCE [LARGE SCALE GENOMIC DNA]</scope>
    <source>
        <strain evidence="4">DSM 1565</strain>
    </source>
</reference>
<evidence type="ECO:0000313" key="4">
    <source>
        <dbReference type="Proteomes" id="UP000199423"/>
    </source>
</evidence>
<dbReference type="PRINTS" id="PR00412">
    <property type="entry name" value="EPOXHYDRLASE"/>
</dbReference>
<proteinExistence type="predicted"/>